<comment type="caution">
    <text evidence="1">The sequence shown here is derived from an EMBL/GenBank/DDBJ whole genome shotgun (WGS) entry which is preliminary data.</text>
</comment>
<organism evidence="1 2">
    <name type="scientific">Spodoptera exigua</name>
    <name type="common">Beet armyworm</name>
    <name type="synonym">Noctua fulgens</name>
    <dbReference type="NCBI Taxonomy" id="7107"/>
    <lineage>
        <taxon>Eukaryota</taxon>
        <taxon>Metazoa</taxon>
        <taxon>Ecdysozoa</taxon>
        <taxon>Arthropoda</taxon>
        <taxon>Hexapoda</taxon>
        <taxon>Insecta</taxon>
        <taxon>Pterygota</taxon>
        <taxon>Neoptera</taxon>
        <taxon>Endopterygota</taxon>
        <taxon>Lepidoptera</taxon>
        <taxon>Glossata</taxon>
        <taxon>Ditrysia</taxon>
        <taxon>Noctuoidea</taxon>
        <taxon>Noctuidae</taxon>
        <taxon>Amphipyrinae</taxon>
        <taxon>Spodoptera</taxon>
    </lineage>
</organism>
<proteinExistence type="predicted"/>
<protein>
    <submittedName>
        <fullName evidence="1">Uncharacterized protein</fullName>
    </submittedName>
</protein>
<evidence type="ECO:0000313" key="1">
    <source>
        <dbReference type="EMBL" id="KAF9417342.1"/>
    </source>
</evidence>
<keyword evidence="2" id="KW-1185">Reference proteome</keyword>
<dbReference type="EMBL" id="JACKWZ010000073">
    <property type="protein sequence ID" value="KAF9417342.1"/>
    <property type="molecule type" value="Genomic_DNA"/>
</dbReference>
<reference evidence="1" key="1">
    <citation type="submission" date="2020-08" db="EMBL/GenBank/DDBJ databases">
        <title>Spodoptera exigua strain:BAW_Kor-Di-RS1 Genome sequencing and assembly.</title>
        <authorList>
            <person name="Kim J."/>
            <person name="Nam H.Y."/>
            <person name="Kwon M."/>
            <person name="Choi J.H."/>
            <person name="Cho S.R."/>
            <person name="Kim G.-H."/>
        </authorList>
    </citation>
    <scope>NUCLEOTIDE SEQUENCE</scope>
    <source>
        <strain evidence="1">BAW_Kor-Di-RS1</strain>
        <tissue evidence="1">Whole-body</tissue>
    </source>
</reference>
<dbReference type="AlphaFoldDB" id="A0A835GIA4"/>
<sequence>MCFPESSYSAVNFDIVARGFRSTAGFVEDTQVGADLVDTTPPFLRQNIDVFFFPSPFLGNTCAGMCSSSCSTFGSAHECEGGGKEWWGAHHVDPLQPLRIILHKLANIIERRTCEGAMFVEVSEASPCQAVRLQLGASAVQVHATSSHEQLQDAFTSMQYLPTFSGWGRYGEAASMLRRSCTPRSISPGVSPSSCAMSSACLRDGPCRSAIALHNTCLLVPRNADSML</sequence>
<dbReference type="Proteomes" id="UP000648187">
    <property type="component" value="Unassembled WGS sequence"/>
</dbReference>
<accession>A0A835GIA4</accession>
<gene>
    <name evidence="1" type="ORF">HW555_005558</name>
</gene>
<evidence type="ECO:0000313" key="2">
    <source>
        <dbReference type="Proteomes" id="UP000648187"/>
    </source>
</evidence>
<name>A0A835GIA4_SPOEX</name>